<dbReference type="Proteomes" id="UP000054870">
    <property type="component" value="Unassembled WGS sequence"/>
</dbReference>
<organism evidence="1 2">
    <name type="scientific">Caballeronia catudaia</name>
    <dbReference type="NCBI Taxonomy" id="1777136"/>
    <lineage>
        <taxon>Bacteria</taxon>
        <taxon>Pseudomonadati</taxon>
        <taxon>Pseudomonadota</taxon>
        <taxon>Betaproteobacteria</taxon>
        <taxon>Burkholderiales</taxon>
        <taxon>Burkholderiaceae</taxon>
        <taxon>Caballeronia</taxon>
    </lineage>
</organism>
<sequence>MITTNTAMSTSFPLAASHRVSSECKISEDTRIEVNPYLAKLQARAARLGWQCLSKAWRGMKARYEFECAKGHRFEREASVFRRTPQCMDCEADEIRARCLTRVSERGGTLLGAFTGLRDRHRVRCANGHEWDVSGNGLSQGNWCPHCRYEDTTRRQLHEDGLARLQAGAASRGGRCLAESYAGGRTYYLCECACGHRWEARGDLIMDGKGWCPRCTQAARAEKIVQANFHHDGLARLREAARQRKGECLSSDYTGSYERYRFRCEVGHEWTSSASAIWQGLWCKRCGNLARRTPIETLQAIAAERGGQCLSSESIGNKVKHTWQCHLGHVWQATPSNVKQGRWCPNCANLERSKQRAKRERWDVRG</sequence>
<proteinExistence type="predicted"/>
<keyword evidence="2" id="KW-1185">Reference proteome</keyword>
<protein>
    <recommendedName>
        <fullName evidence="3">Zinc-ribbon domain-containing protein</fullName>
    </recommendedName>
</protein>
<accession>A0A158CFC5</accession>
<comment type="caution">
    <text evidence="1">The sequence shown here is derived from an EMBL/GenBank/DDBJ whole genome shotgun (WGS) entry which is preliminary data.</text>
</comment>
<name>A0A158CFC5_9BURK</name>
<dbReference type="RefSeq" id="WP_235012226.1">
    <property type="nucleotide sequence ID" value="NZ_FCOF02000029.1"/>
</dbReference>
<evidence type="ECO:0000313" key="2">
    <source>
        <dbReference type="Proteomes" id="UP000054870"/>
    </source>
</evidence>
<gene>
    <name evidence="1" type="ORF">AWB75_05051</name>
</gene>
<evidence type="ECO:0000313" key="1">
    <source>
        <dbReference type="EMBL" id="SAK80992.1"/>
    </source>
</evidence>
<dbReference type="AlphaFoldDB" id="A0A158CFC5"/>
<dbReference type="EMBL" id="FCOF02000029">
    <property type="protein sequence ID" value="SAK80992.1"/>
    <property type="molecule type" value="Genomic_DNA"/>
</dbReference>
<evidence type="ECO:0008006" key="3">
    <source>
        <dbReference type="Google" id="ProtNLM"/>
    </source>
</evidence>
<reference evidence="1" key="1">
    <citation type="submission" date="2016-01" db="EMBL/GenBank/DDBJ databases">
        <authorList>
            <person name="Peeters C."/>
        </authorList>
    </citation>
    <scope>NUCLEOTIDE SEQUENCE [LARGE SCALE GENOMIC DNA]</scope>
    <source>
        <strain evidence="1">LMG 29318</strain>
    </source>
</reference>